<proteinExistence type="predicted"/>
<dbReference type="SUPFAM" id="SSF52172">
    <property type="entry name" value="CheY-like"/>
    <property type="match status" value="1"/>
</dbReference>
<keyword evidence="1" id="KW-0597">Phosphoprotein</keyword>
<keyword evidence="4" id="KW-1185">Reference proteome</keyword>
<evidence type="ECO:0000259" key="2">
    <source>
        <dbReference type="PROSITE" id="PS50110"/>
    </source>
</evidence>
<gene>
    <name evidence="3" type="ORF">STSP2_02170</name>
</gene>
<dbReference type="InterPro" id="IPR011006">
    <property type="entry name" value="CheY-like_superfamily"/>
</dbReference>
<dbReference type="InterPro" id="IPR052893">
    <property type="entry name" value="TCS_response_regulator"/>
</dbReference>
<dbReference type="PROSITE" id="PS50110">
    <property type="entry name" value="RESPONSE_REGULATORY"/>
    <property type="match status" value="1"/>
</dbReference>
<dbReference type="OrthoDB" id="195863at2"/>
<evidence type="ECO:0000313" key="3">
    <source>
        <dbReference type="EMBL" id="AQT68992.1"/>
    </source>
</evidence>
<dbReference type="Proteomes" id="UP000189674">
    <property type="component" value="Chromosome"/>
</dbReference>
<reference evidence="4" key="1">
    <citation type="submission" date="2017-02" db="EMBL/GenBank/DDBJ databases">
        <title>Comparative genomics and description of representatives of a novel lineage of planctomycetes thriving in anoxic sediments.</title>
        <authorList>
            <person name="Spring S."/>
            <person name="Bunk B."/>
            <person name="Sproer C."/>
        </authorList>
    </citation>
    <scope>NUCLEOTIDE SEQUENCE [LARGE SCALE GENOMIC DNA]</scope>
    <source>
        <strain evidence="4">ST-NAGAB-D1</strain>
    </source>
</reference>
<dbReference type="GO" id="GO:0000160">
    <property type="term" value="P:phosphorelay signal transduction system"/>
    <property type="evidence" value="ECO:0007669"/>
    <property type="project" value="InterPro"/>
</dbReference>
<dbReference type="PANTHER" id="PTHR44520:SF2">
    <property type="entry name" value="RESPONSE REGULATOR RCP1"/>
    <property type="match status" value="1"/>
</dbReference>
<dbReference type="PANTHER" id="PTHR44520">
    <property type="entry name" value="RESPONSE REGULATOR RCP1-RELATED"/>
    <property type="match status" value="1"/>
</dbReference>
<protein>
    <submittedName>
        <fullName evidence="3">Response regulator</fullName>
    </submittedName>
</protein>
<dbReference type="AlphaFoldDB" id="A0A1U9NM07"/>
<dbReference type="STRING" id="1936003.STSP2_02170"/>
<feature type="domain" description="Response regulatory" evidence="2">
    <location>
        <begin position="6"/>
        <end position="133"/>
    </location>
</feature>
<dbReference type="KEGG" id="alus:STSP2_02170"/>
<dbReference type="EMBL" id="CP019791">
    <property type="protein sequence ID" value="AQT68992.1"/>
    <property type="molecule type" value="Genomic_DNA"/>
</dbReference>
<dbReference type="RefSeq" id="WP_146662444.1">
    <property type="nucleotide sequence ID" value="NZ_CP019791.1"/>
</dbReference>
<feature type="modified residue" description="4-aspartylphosphate" evidence="1">
    <location>
        <position position="66"/>
    </location>
</feature>
<evidence type="ECO:0000256" key="1">
    <source>
        <dbReference type="PROSITE-ProRule" id="PRU00169"/>
    </source>
</evidence>
<accession>A0A1U9NM07</accession>
<organism evidence="3 4">
    <name type="scientific">Anaerohalosphaera lusitana</name>
    <dbReference type="NCBI Taxonomy" id="1936003"/>
    <lineage>
        <taxon>Bacteria</taxon>
        <taxon>Pseudomonadati</taxon>
        <taxon>Planctomycetota</taxon>
        <taxon>Phycisphaerae</taxon>
        <taxon>Sedimentisphaerales</taxon>
        <taxon>Anaerohalosphaeraceae</taxon>
        <taxon>Anaerohalosphaera</taxon>
    </lineage>
</organism>
<evidence type="ECO:0000313" key="4">
    <source>
        <dbReference type="Proteomes" id="UP000189674"/>
    </source>
</evidence>
<dbReference type="Gene3D" id="3.40.50.2300">
    <property type="match status" value="1"/>
</dbReference>
<sequence length="148" mass="15924">MKDNVTIIAVQRDVDELESLRKGLHRAGIANEVKHFGEISKAENFFDSLGDSEGAHPGACYLLLVDAEGANGEAEDFIAKLKQSAALKRMPILVLSTEDDEAATEKWHSMGCSIYLSKPSSPADLIDAIHKLGLFLGTVEIPQVGSTS</sequence>
<name>A0A1U9NM07_9BACT</name>
<dbReference type="InterPro" id="IPR001789">
    <property type="entry name" value="Sig_transdc_resp-reg_receiver"/>
</dbReference>